<accession>A0A918TI63</accession>
<proteinExistence type="predicted"/>
<dbReference type="InterPro" id="IPR020825">
    <property type="entry name" value="Phe-tRNA_synthase-like_B3/B4"/>
</dbReference>
<dbReference type="Proteomes" id="UP000646244">
    <property type="component" value="Unassembled WGS sequence"/>
</dbReference>
<comment type="caution">
    <text evidence="2">The sequence shown here is derived from an EMBL/GenBank/DDBJ whole genome shotgun (WGS) entry which is preliminary data.</text>
</comment>
<protein>
    <recommendedName>
        <fullName evidence="1">B3/B4 tRNA-binding domain-containing protein</fullName>
    </recommendedName>
</protein>
<reference evidence="2" key="1">
    <citation type="journal article" date="2014" name="Int. J. Syst. Evol. Microbiol.">
        <title>Complete genome sequence of Corynebacterium casei LMG S-19264T (=DSM 44701T), isolated from a smear-ripened cheese.</title>
        <authorList>
            <consortium name="US DOE Joint Genome Institute (JGI-PGF)"/>
            <person name="Walter F."/>
            <person name="Albersmeier A."/>
            <person name="Kalinowski J."/>
            <person name="Ruckert C."/>
        </authorList>
    </citation>
    <scope>NUCLEOTIDE SEQUENCE</scope>
    <source>
        <strain evidence="2">JCM 4633</strain>
    </source>
</reference>
<sequence>MQFIMLTWGDLMASDSADIKAWLDTVTIDPAVRALRPDYRALVLAAEGLQPGPSDAASEKLLAAAERSARGWLADLPVEDHPHLAAWREAFRSFGAKPQRTRPSAEALLRRVEAGLPRVDRLTDIYNAVSVAHVVPLGGEDLDHYAGPARLVRATGDEPFVTTAEGEAVVEHCPPGEVVWRDDEGVTCRRWNWRQCTRTRLTLATTRAVFILDALGPLGDAELTAAGDALTEALVASSPGATVAARLVR</sequence>
<evidence type="ECO:0000313" key="2">
    <source>
        <dbReference type="EMBL" id="GHC46132.1"/>
    </source>
</evidence>
<dbReference type="PANTHER" id="PTHR39209:SF2">
    <property type="entry name" value="CYTOPLASMIC PROTEIN"/>
    <property type="match status" value="1"/>
</dbReference>
<evidence type="ECO:0000313" key="3">
    <source>
        <dbReference type="Proteomes" id="UP000646244"/>
    </source>
</evidence>
<dbReference type="GO" id="GO:0003723">
    <property type="term" value="F:RNA binding"/>
    <property type="evidence" value="ECO:0007669"/>
    <property type="project" value="InterPro"/>
</dbReference>
<gene>
    <name evidence="2" type="ORF">GCM10010507_21790</name>
</gene>
<organism evidence="2 3">
    <name type="scientific">Streptomyces cinnamoneus</name>
    <name type="common">Streptoverticillium cinnamoneum</name>
    <dbReference type="NCBI Taxonomy" id="53446"/>
    <lineage>
        <taxon>Bacteria</taxon>
        <taxon>Bacillati</taxon>
        <taxon>Actinomycetota</taxon>
        <taxon>Actinomycetes</taxon>
        <taxon>Kitasatosporales</taxon>
        <taxon>Streptomycetaceae</taxon>
        <taxon>Streptomyces</taxon>
        <taxon>Streptomyces cinnamoneus group</taxon>
    </lineage>
</organism>
<name>A0A918TI63_STRCJ</name>
<dbReference type="SMART" id="SM00873">
    <property type="entry name" value="B3_4"/>
    <property type="match status" value="1"/>
</dbReference>
<dbReference type="Pfam" id="PF03483">
    <property type="entry name" value="B3_4"/>
    <property type="match status" value="1"/>
</dbReference>
<dbReference type="AlphaFoldDB" id="A0A918TI63"/>
<dbReference type="InterPro" id="IPR005146">
    <property type="entry name" value="B3/B4_tRNA-bd"/>
</dbReference>
<dbReference type="EMBL" id="BMVB01000006">
    <property type="protein sequence ID" value="GHC46132.1"/>
    <property type="molecule type" value="Genomic_DNA"/>
</dbReference>
<dbReference type="PANTHER" id="PTHR39209">
    <property type="match status" value="1"/>
</dbReference>
<reference evidence="2" key="2">
    <citation type="submission" date="2020-09" db="EMBL/GenBank/DDBJ databases">
        <authorList>
            <person name="Sun Q."/>
            <person name="Ohkuma M."/>
        </authorList>
    </citation>
    <scope>NUCLEOTIDE SEQUENCE</scope>
    <source>
        <strain evidence="2">JCM 4633</strain>
    </source>
</reference>
<evidence type="ECO:0000259" key="1">
    <source>
        <dbReference type="SMART" id="SM00873"/>
    </source>
</evidence>
<dbReference type="Gene3D" id="3.50.40.10">
    <property type="entry name" value="Phenylalanyl-trna Synthetase, Chain B, domain 3"/>
    <property type="match status" value="1"/>
</dbReference>
<dbReference type="SUPFAM" id="SSF56037">
    <property type="entry name" value="PheT/TilS domain"/>
    <property type="match status" value="1"/>
</dbReference>
<feature type="domain" description="B3/B4 tRNA-binding" evidence="1">
    <location>
        <begin position="85"/>
        <end position="239"/>
    </location>
</feature>
<dbReference type="GO" id="GO:0004826">
    <property type="term" value="F:phenylalanine-tRNA ligase activity"/>
    <property type="evidence" value="ECO:0007669"/>
    <property type="project" value="InterPro"/>
</dbReference>